<reference evidence="1 2" key="1">
    <citation type="submission" date="2020-03" db="EMBL/GenBank/DDBJ databases">
        <title>Bacterial isolates of synthetic phycosphere.</title>
        <authorList>
            <person name="Fu H."/>
            <person name="Moran M.A."/>
        </authorList>
    </citation>
    <scope>NUCLEOTIDE SEQUENCE [LARGE SCALE GENOMIC DNA]</scope>
    <source>
        <strain evidence="1 2">HF1</strain>
    </source>
</reference>
<keyword evidence="2" id="KW-1185">Reference proteome</keyword>
<dbReference type="Proteomes" id="UP000709466">
    <property type="component" value="Unassembled WGS sequence"/>
</dbReference>
<organism evidence="1 2">
    <name type="scientific">Marivivens donghaensis</name>
    <dbReference type="NCBI Taxonomy" id="1699413"/>
    <lineage>
        <taxon>Bacteria</taxon>
        <taxon>Pseudomonadati</taxon>
        <taxon>Pseudomonadota</taxon>
        <taxon>Alphaproteobacteria</taxon>
        <taxon>Rhodobacterales</taxon>
        <taxon>Paracoccaceae</taxon>
        <taxon>Marivivens group</taxon>
        <taxon>Marivivens</taxon>
    </lineage>
</organism>
<name>A0ABX0VWT7_9RHOB</name>
<proteinExistence type="predicted"/>
<dbReference type="EMBL" id="JAATOP010000001">
    <property type="protein sequence ID" value="NIY71142.1"/>
    <property type="molecule type" value="Genomic_DNA"/>
</dbReference>
<evidence type="ECO:0000313" key="1">
    <source>
        <dbReference type="EMBL" id="NIY71142.1"/>
    </source>
</evidence>
<comment type="caution">
    <text evidence="1">The sequence shown here is derived from an EMBL/GenBank/DDBJ whole genome shotgun (WGS) entry which is preliminary data.</text>
</comment>
<protein>
    <submittedName>
        <fullName evidence="1">Polyketide synthase</fullName>
    </submittedName>
</protein>
<accession>A0ABX0VWT7</accession>
<sequence>MRVLMRITHLRTLIVLLVVALATSGFAHRFATPEDQAVRIFAATYGLDLSEICGDVGEDGTQTGCEACRLQASMDLPQPAVAVILAELSLDTADWTITPPVLHGLRSQTTHTARAPPTV</sequence>
<gene>
    <name evidence="1" type="ORF">HCZ30_01700</name>
</gene>
<evidence type="ECO:0000313" key="2">
    <source>
        <dbReference type="Proteomes" id="UP000709466"/>
    </source>
</evidence>